<dbReference type="GO" id="GO:0051539">
    <property type="term" value="F:4 iron, 4 sulfur cluster binding"/>
    <property type="evidence" value="ECO:0007669"/>
    <property type="project" value="UniProtKB-KW"/>
</dbReference>
<dbReference type="PANTHER" id="PTHR24421:SF10">
    <property type="entry name" value="NITRATE_NITRITE SENSOR PROTEIN NARQ"/>
    <property type="match status" value="1"/>
</dbReference>
<name>A0A329QQX0_9ACTN</name>
<keyword evidence="20" id="KW-0472">Membrane</keyword>
<proteinExistence type="predicted"/>
<sequence length="465" mass="50139">MTVPGGTQPSTAAAPARRRSFIASAADMLARRSATDEAASPAAFGSLAAYERWWDRILPLWHTLYLGLLSLAIITTALDGRLDLEQRWTILSLLTVMAAIYLALGRSLFERPGGVRAAIYLSITWLSFYAIILVGDRNTSAFFILFALFPQVWAFLAPKIAGATSVAVILGMAGVNIHAIGWTWGTVARVVPQAVMQTGLVLLLGLLMVSVVNQAERRATLIDELEETRSELAETEHARGVLAERERLAHEIHDTLAQGFTSILTLSQAIDASLERDPARAREQLALIEQTARDNLAETRALIDALAPADLQDATLTQALSRVADRFSYQTGIGVELSMEGEQVQSSMLADIVLLRSVQEALTNVRKHADARRVDIALSHVPGDDRPERDVPDGDDPNVDGMVSVRITDDGRGFVPAESSNGEGFGLRGMRARVQQAGGELDVLSSPGRGTTIGVHLPIAARPSG</sequence>
<feature type="transmembrane region" description="Helical" evidence="20">
    <location>
        <begin position="165"/>
        <end position="184"/>
    </location>
</feature>
<evidence type="ECO:0000256" key="5">
    <source>
        <dbReference type="ARBA" id="ARBA00017322"/>
    </source>
</evidence>
<comment type="subcellular location">
    <subcellularLocation>
        <location evidence="3">Cytoplasm</location>
    </subcellularLocation>
</comment>
<feature type="transmembrane region" description="Helical" evidence="20">
    <location>
        <begin position="190"/>
        <end position="212"/>
    </location>
</feature>
<evidence type="ECO:0000256" key="2">
    <source>
        <dbReference type="ARBA" id="ARBA00001966"/>
    </source>
</evidence>
<dbReference type="InterPro" id="IPR050482">
    <property type="entry name" value="Sensor_HK_TwoCompSys"/>
</dbReference>
<dbReference type="InterPro" id="IPR005467">
    <property type="entry name" value="His_kinase_dom"/>
</dbReference>
<evidence type="ECO:0000256" key="4">
    <source>
        <dbReference type="ARBA" id="ARBA00012438"/>
    </source>
</evidence>
<evidence type="ECO:0000256" key="12">
    <source>
        <dbReference type="ARBA" id="ARBA00022777"/>
    </source>
</evidence>
<dbReference type="InterPro" id="IPR003594">
    <property type="entry name" value="HATPase_dom"/>
</dbReference>
<evidence type="ECO:0000256" key="10">
    <source>
        <dbReference type="ARBA" id="ARBA00022723"/>
    </source>
</evidence>
<feature type="transmembrane region" description="Helical" evidence="20">
    <location>
        <begin position="141"/>
        <end position="158"/>
    </location>
</feature>
<dbReference type="InterPro" id="IPR017205">
    <property type="entry name" value="Sig_transdc_His_kinase_ChrS"/>
</dbReference>
<feature type="transmembrane region" description="Helical" evidence="20">
    <location>
        <begin position="117"/>
        <end position="135"/>
    </location>
</feature>
<evidence type="ECO:0000256" key="18">
    <source>
        <dbReference type="ARBA" id="ARBA00030800"/>
    </source>
</evidence>
<keyword evidence="13" id="KW-0067">ATP-binding</keyword>
<dbReference type="InterPro" id="IPR004358">
    <property type="entry name" value="Sig_transdc_His_kin-like_C"/>
</dbReference>
<keyword evidence="6" id="KW-0004">4Fe-4S</keyword>
<dbReference type="GO" id="GO:0046983">
    <property type="term" value="F:protein dimerization activity"/>
    <property type="evidence" value="ECO:0007669"/>
    <property type="project" value="InterPro"/>
</dbReference>
<dbReference type="OrthoDB" id="144293at2"/>
<dbReference type="PRINTS" id="PR00344">
    <property type="entry name" value="BCTRLSENSOR"/>
</dbReference>
<dbReference type="PROSITE" id="PS50109">
    <property type="entry name" value="HIS_KIN"/>
    <property type="match status" value="1"/>
</dbReference>
<keyword evidence="12" id="KW-0418">Kinase</keyword>
<organism evidence="22 23">
    <name type="scientific">Phytoactinopolyspora halophila</name>
    <dbReference type="NCBI Taxonomy" id="1981511"/>
    <lineage>
        <taxon>Bacteria</taxon>
        <taxon>Bacillati</taxon>
        <taxon>Actinomycetota</taxon>
        <taxon>Actinomycetes</taxon>
        <taxon>Jiangellales</taxon>
        <taxon>Jiangellaceae</taxon>
        <taxon>Phytoactinopolyspora</taxon>
    </lineage>
</organism>
<keyword evidence="9" id="KW-0808">Transferase</keyword>
<evidence type="ECO:0000256" key="20">
    <source>
        <dbReference type="SAM" id="Phobius"/>
    </source>
</evidence>
<protein>
    <recommendedName>
        <fullName evidence="5">Oxygen sensor histidine kinase NreB</fullName>
        <ecNumber evidence="4">2.7.13.3</ecNumber>
    </recommendedName>
    <alternativeName>
        <fullName evidence="18">Nitrogen regulation protein B</fullName>
    </alternativeName>
</protein>
<evidence type="ECO:0000313" key="23">
    <source>
        <dbReference type="Proteomes" id="UP000250462"/>
    </source>
</evidence>
<keyword evidence="20" id="KW-1133">Transmembrane helix</keyword>
<evidence type="ECO:0000256" key="15">
    <source>
        <dbReference type="ARBA" id="ARBA00023012"/>
    </source>
</evidence>
<keyword evidence="23" id="KW-1185">Reference proteome</keyword>
<dbReference type="EC" id="2.7.13.3" evidence="4"/>
<dbReference type="PIRSF" id="PIRSF037434">
    <property type="entry name" value="STHK_ChrS"/>
    <property type="match status" value="1"/>
</dbReference>
<dbReference type="Pfam" id="PF02518">
    <property type="entry name" value="HATPase_c"/>
    <property type="match status" value="1"/>
</dbReference>
<reference evidence="22 23" key="1">
    <citation type="submission" date="2018-06" db="EMBL/GenBank/DDBJ databases">
        <title>Phytoactinopolyspora halophila sp. nov., a novel halophilic actinomycete isolated from a saline soil in China.</title>
        <authorList>
            <person name="Tang S.-K."/>
        </authorList>
    </citation>
    <scope>NUCLEOTIDE SEQUENCE [LARGE SCALE GENOMIC DNA]</scope>
    <source>
        <strain evidence="22 23">YIM 96934</strain>
    </source>
</reference>
<evidence type="ECO:0000256" key="17">
    <source>
        <dbReference type="ARBA" id="ARBA00024827"/>
    </source>
</evidence>
<evidence type="ECO:0000256" key="16">
    <source>
        <dbReference type="ARBA" id="ARBA00023014"/>
    </source>
</evidence>
<dbReference type="Pfam" id="PF07730">
    <property type="entry name" value="HisKA_3"/>
    <property type="match status" value="1"/>
</dbReference>
<dbReference type="GO" id="GO:0000155">
    <property type="term" value="F:phosphorelay sensor kinase activity"/>
    <property type="evidence" value="ECO:0007669"/>
    <property type="project" value="InterPro"/>
</dbReference>
<comment type="caution">
    <text evidence="22">The sequence shown here is derived from an EMBL/GenBank/DDBJ whole genome shotgun (WGS) entry which is preliminary data.</text>
</comment>
<keyword evidence="14" id="KW-0408">Iron</keyword>
<evidence type="ECO:0000256" key="3">
    <source>
        <dbReference type="ARBA" id="ARBA00004496"/>
    </source>
</evidence>
<dbReference type="GO" id="GO:0016020">
    <property type="term" value="C:membrane"/>
    <property type="evidence" value="ECO:0007669"/>
    <property type="project" value="InterPro"/>
</dbReference>
<evidence type="ECO:0000256" key="14">
    <source>
        <dbReference type="ARBA" id="ARBA00023004"/>
    </source>
</evidence>
<keyword evidence="20" id="KW-0812">Transmembrane</keyword>
<keyword evidence="15" id="KW-0902">Two-component regulatory system</keyword>
<evidence type="ECO:0000256" key="19">
    <source>
        <dbReference type="SAM" id="MobiDB-lite"/>
    </source>
</evidence>
<keyword evidence="11" id="KW-0547">Nucleotide-binding</keyword>
<evidence type="ECO:0000256" key="11">
    <source>
        <dbReference type="ARBA" id="ARBA00022741"/>
    </source>
</evidence>
<feature type="region of interest" description="Disordered" evidence="19">
    <location>
        <begin position="380"/>
        <end position="399"/>
    </location>
</feature>
<dbReference type="SUPFAM" id="SSF55874">
    <property type="entry name" value="ATPase domain of HSP90 chaperone/DNA topoisomerase II/histidine kinase"/>
    <property type="match status" value="1"/>
</dbReference>
<dbReference type="CDD" id="cd16917">
    <property type="entry name" value="HATPase_UhpB-NarQ-NarX-like"/>
    <property type="match status" value="1"/>
</dbReference>
<feature type="transmembrane region" description="Helical" evidence="20">
    <location>
        <begin position="88"/>
        <end position="105"/>
    </location>
</feature>
<dbReference type="SMART" id="SM00387">
    <property type="entry name" value="HATPase_c"/>
    <property type="match status" value="1"/>
</dbReference>
<evidence type="ECO:0000259" key="21">
    <source>
        <dbReference type="PROSITE" id="PS50109"/>
    </source>
</evidence>
<evidence type="ECO:0000256" key="7">
    <source>
        <dbReference type="ARBA" id="ARBA00022490"/>
    </source>
</evidence>
<comment type="catalytic activity">
    <reaction evidence="1">
        <text>ATP + protein L-histidine = ADP + protein N-phospho-L-histidine.</text>
        <dbReference type="EC" id="2.7.13.3"/>
    </reaction>
</comment>
<keyword evidence="10" id="KW-0479">Metal-binding</keyword>
<evidence type="ECO:0000256" key="8">
    <source>
        <dbReference type="ARBA" id="ARBA00022553"/>
    </source>
</evidence>
<feature type="domain" description="Histidine kinase" evidence="21">
    <location>
        <begin position="247"/>
        <end position="461"/>
    </location>
</feature>
<dbReference type="Gene3D" id="1.20.5.1930">
    <property type="match status" value="1"/>
</dbReference>
<dbReference type="GO" id="GO:0046872">
    <property type="term" value="F:metal ion binding"/>
    <property type="evidence" value="ECO:0007669"/>
    <property type="project" value="UniProtKB-KW"/>
</dbReference>
<comment type="cofactor">
    <cofactor evidence="2">
        <name>[4Fe-4S] cluster</name>
        <dbReference type="ChEBI" id="CHEBI:49883"/>
    </cofactor>
</comment>
<evidence type="ECO:0000256" key="1">
    <source>
        <dbReference type="ARBA" id="ARBA00000085"/>
    </source>
</evidence>
<accession>A0A329QQX0</accession>
<dbReference type="InterPro" id="IPR011712">
    <property type="entry name" value="Sig_transdc_His_kin_sub3_dim/P"/>
</dbReference>
<comment type="function">
    <text evidence="17">Member of the two-component regulatory system NreB/NreC involved in the control of dissimilatory nitrate/nitrite reduction in response to oxygen. NreB functions as a direct oxygen sensor histidine kinase which is autophosphorylated, in the absence of oxygen, probably at the conserved histidine residue, and transfers its phosphate group probably to a conserved aspartate residue of NreC. NreB/NreC activates the expression of the nitrate (narGHJI) and nitrite (nir) reductase operons, as well as the putative nitrate transporter gene narT.</text>
</comment>
<keyword evidence="7" id="KW-0963">Cytoplasm</keyword>
<keyword evidence="16" id="KW-0411">Iron-sulfur</keyword>
<dbReference type="EMBL" id="QMIG01000007">
    <property type="protein sequence ID" value="RAW14775.1"/>
    <property type="molecule type" value="Genomic_DNA"/>
</dbReference>
<dbReference type="AlphaFoldDB" id="A0A329QQX0"/>
<keyword evidence="8" id="KW-0597">Phosphoprotein</keyword>
<dbReference type="GO" id="GO:0005524">
    <property type="term" value="F:ATP binding"/>
    <property type="evidence" value="ECO:0007669"/>
    <property type="project" value="UniProtKB-KW"/>
</dbReference>
<dbReference type="InterPro" id="IPR036890">
    <property type="entry name" value="HATPase_C_sf"/>
</dbReference>
<gene>
    <name evidence="22" type="ORF">DPM12_09775</name>
</gene>
<dbReference type="RefSeq" id="WP_112258135.1">
    <property type="nucleotide sequence ID" value="NZ_QMIG01000007.1"/>
</dbReference>
<evidence type="ECO:0000256" key="9">
    <source>
        <dbReference type="ARBA" id="ARBA00022679"/>
    </source>
</evidence>
<dbReference type="Proteomes" id="UP000250462">
    <property type="component" value="Unassembled WGS sequence"/>
</dbReference>
<evidence type="ECO:0000313" key="22">
    <source>
        <dbReference type="EMBL" id="RAW14775.1"/>
    </source>
</evidence>
<evidence type="ECO:0000256" key="6">
    <source>
        <dbReference type="ARBA" id="ARBA00022485"/>
    </source>
</evidence>
<evidence type="ECO:0000256" key="13">
    <source>
        <dbReference type="ARBA" id="ARBA00022840"/>
    </source>
</evidence>
<feature type="transmembrane region" description="Helical" evidence="20">
    <location>
        <begin position="57"/>
        <end position="76"/>
    </location>
</feature>
<dbReference type="Gene3D" id="3.30.565.10">
    <property type="entry name" value="Histidine kinase-like ATPase, C-terminal domain"/>
    <property type="match status" value="1"/>
</dbReference>
<dbReference type="GO" id="GO:0005737">
    <property type="term" value="C:cytoplasm"/>
    <property type="evidence" value="ECO:0007669"/>
    <property type="project" value="UniProtKB-SubCell"/>
</dbReference>
<feature type="compositionally biased region" description="Basic and acidic residues" evidence="19">
    <location>
        <begin position="382"/>
        <end position="392"/>
    </location>
</feature>
<dbReference type="PANTHER" id="PTHR24421">
    <property type="entry name" value="NITRATE/NITRITE SENSOR PROTEIN NARX-RELATED"/>
    <property type="match status" value="1"/>
</dbReference>